<dbReference type="Proteomes" id="UP000699462">
    <property type="component" value="Unassembled WGS sequence"/>
</dbReference>
<proteinExistence type="predicted"/>
<sequence>MRPAWKETLRNCLFGGKEFPTVTWKGYEVLDGVNQLLVLRNHERNGWCDANPISPNCKTGSAFLWEGAQPDGHEPVTVYERANNYFNDYSAFSPRRGFAVVCEYSGKQLASITDNKFQSKFFVRLGKLIQTNSAFTVCFAANLTHVTRIRCALA</sequence>
<dbReference type="EMBL" id="JTDF01002289">
    <property type="protein sequence ID" value="KAF8568968.1"/>
    <property type="molecule type" value="Genomic_DNA"/>
</dbReference>
<reference evidence="1 2" key="1">
    <citation type="submission" date="2019-07" db="EMBL/GenBank/DDBJ databases">
        <title>Annotation for the trematode Paragonimus westermani.</title>
        <authorList>
            <person name="Choi Y.-J."/>
        </authorList>
    </citation>
    <scope>NUCLEOTIDE SEQUENCE [LARGE SCALE GENOMIC DNA]</scope>
    <source>
        <strain evidence="1">180907_Pwestermani</strain>
    </source>
</reference>
<comment type="caution">
    <text evidence="1">The sequence shown here is derived from an EMBL/GenBank/DDBJ whole genome shotgun (WGS) entry which is preliminary data.</text>
</comment>
<organism evidence="1 2">
    <name type="scientific">Paragonimus westermani</name>
    <dbReference type="NCBI Taxonomy" id="34504"/>
    <lineage>
        <taxon>Eukaryota</taxon>
        <taxon>Metazoa</taxon>
        <taxon>Spiralia</taxon>
        <taxon>Lophotrochozoa</taxon>
        <taxon>Platyhelminthes</taxon>
        <taxon>Trematoda</taxon>
        <taxon>Digenea</taxon>
        <taxon>Plagiorchiida</taxon>
        <taxon>Troglotremata</taxon>
        <taxon>Troglotrematidae</taxon>
        <taxon>Paragonimus</taxon>
    </lineage>
</organism>
<accession>A0A8T0DPM2</accession>
<evidence type="ECO:0000313" key="2">
    <source>
        <dbReference type="Proteomes" id="UP000699462"/>
    </source>
</evidence>
<keyword evidence="2" id="KW-1185">Reference proteome</keyword>
<protein>
    <submittedName>
        <fullName evidence="1">Uncharacterized protein</fullName>
    </submittedName>
</protein>
<dbReference type="AlphaFoldDB" id="A0A8T0DPM2"/>
<evidence type="ECO:0000313" key="1">
    <source>
        <dbReference type="EMBL" id="KAF8568968.1"/>
    </source>
</evidence>
<name>A0A8T0DPM2_9TREM</name>
<gene>
    <name evidence="1" type="ORF">P879_08286</name>
</gene>